<dbReference type="InterPro" id="IPR041588">
    <property type="entry name" value="Integrase_H2C2"/>
</dbReference>
<dbReference type="InterPro" id="IPR041373">
    <property type="entry name" value="RT_RNaseH"/>
</dbReference>
<keyword evidence="6" id="KW-0695">RNA-directed DNA polymerase</keyword>
<dbReference type="GO" id="GO:0016787">
    <property type="term" value="F:hydrolase activity"/>
    <property type="evidence" value="ECO:0007669"/>
    <property type="project" value="UniProtKB-KW"/>
</dbReference>
<feature type="domain" description="Reverse transcriptase" evidence="7">
    <location>
        <begin position="62"/>
        <end position="241"/>
    </location>
</feature>
<accession>A0AAW2XQZ0</accession>
<protein>
    <submittedName>
        <fullName evidence="8">Transposon Tf2-12 polyprotein</fullName>
    </submittedName>
</protein>
<keyword evidence="5" id="KW-0378">Hydrolase</keyword>
<dbReference type="Pfam" id="PF00078">
    <property type="entry name" value="RVT_1"/>
    <property type="match status" value="1"/>
</dbReference>
<keyword evidence="2" id="KW-0548">Nucleotidyltransferase</keyword>
<reference evidence="8" key="2">
    <citation type="journal article" date="2024" name="Plant">
        <title>Genomic evolution and insights into agronomic trait innovations of Sesamum species.</title>
        <authorList>
            <person name="Miao H."/>
            <person name="Wang L."/>
            <person name="Qu L."/>
            <person name="Liu H."/>
            <person name="Sun Y."/>
            <person name="Le M."/>
            <person name="Wang Q."/>
            <person name="Wei S."/>
            <person name="Zheng Y."/>
            <person name="Lin W."/>
            <person name="Duan Y."/>
            <person name="Cao H."/>
            <person name="Xiong S."/>
            <person name="Wang X."/>
            <person name="Wei L."/>
            <person name="Li C."/>
            <person name="Ma Q."/>
            <person name="Ju M."/>
            <person name="Zhao R."/>
            <person name="Li G."/>
            <person name="Mu C."/>
            <person name="Tian Q."/>
            <person name="Mei H."/>
            <person name="Zhang T."/>
            <person name="Gao T."/>
            <person name="Zhang H."/>
        </authorList>
    </citation>
    <scope>NUCLEOTIDE SEQUENCE</scope>
    <source>
        <strain evidence="8">KEN1</strain>
    </source>
</reference>
<name>A0AAW2XQZ0_9LAMI</name>
<dbReference type="Gene3D" id="1.10.340.70">
    <property type="match status" value="1"/>
</dbReference>
<dbReference type="AlphaFoldDB" id="A0AAW2XQZ0"/>
<dbReference type="InterPro" id="IPR036397">
    <property type="entry name" value="RNaseH_sf"/>
</dbReference>
<dbReference type="Gene3D" id="3.30.420.10">
    <property type="entry name" value="Ribonuclease H-like superfamily/Ribonuclease H"/>
    <property type="match status" value="1"/>
</dbReference>
<dbReference type="PANTHER" id="PTHR37984:SF5">
    <property type="entry name" value="PROTEIN NYNRIN-LIKE"/>
    <property type="match status" value="1"/>
</dbReference>
<keyword evidence="1" id="KW-0808">Transferase</keyword>
<sequence>MLLYEFKDVFAWSYKEMPGLDPKVAVHHLLVRKGARPVKQGQRRFRPELIPLIETEVNKLIEVGFIREVKYPMWISSIVPVRKKNGQIRVCVDFRDLNNACPKDDFPLPITELMIDPTTGHEILSFMDGSSGYNQIRMAPADEELTAFRTPKGIYCYKVMPFGLKNAGATYQRAMQRIFDDMLHKNVECYVDDLVVKSKKQEDHLYDLRKVFERLRRYQLKMNPSKCAFGVTSGKFLGFIVRQRGIEIEQAKLDAILRMSELRNIHELKSLQGKLAYLRRFISNLAGRCQPFSRLMKKDVPFEWDEACDKAFKSIKSFLMKPPVLVAPVHGRPLILYVAAQERSVGILLAQKNNEGKENALYYLSRTMTPNELKYSPIEKLYLALIFAIQKLKHYFQSHSIHLVSKANPLKYVMTKSVLLDRLARWYLQLQQFEITYVPQKAIKGQVLADFLADHPMPAEWELSNDLPDEDVLMVEIIPPWKMYFDGASHKEEPGDSQLVINQLLGLYEVRKPELLSYHNYAKRLMGWLGDVELEHLPKKDNKQADALAKLVLILSMTNKEARIPICKSWIIPPIFSDDEDDTFQEEENHVMEVFEIEEEDWRRSFEGIFLRCLSDDEKDQAMEEAHSGVCGAHQSGPKLHFRIKRMGYYWPTMVKDCIDYAKRCQACQFHANLIHQPPEPLHPTVASWPFDAWGLDVVGPMTKSSEVTYTF</sequence>
<reference evidence="8" key="1">
    <citation type="submission" date="2020-06" db="EMBL/GenBank/DDBJ databases">
        <authorList>
            <person name="Li T."/>
            <person name="Hu X."/>
            <person name="Zhang T."/>
            <person name="Song X."/>
            <person name="Zhang H."/>
            <person name="Dai N."/>
            <person name="Sheng W."/>
            <person name="Hou X."/>
            <person name="Wei L."/>
        </authorList>
    </citation>
    <scope>NUCLEOTIDE SEQUENCE</scope>
    <source>
        <strain evidence="8">KEN1</strain>
        <tissue evidence="8">Leaf</tissue>
    </source>
</reference>
<dbReference type="PANTHER" id="PTHR37984">
    <property type="entry name" value="PROTEIN CBG26694"/>
    <property type="match status" value="1"/>
</dbReference>
<dbReference type="GO" id="GO:0003964">
    <property type="term" value="F:RNA-directed DNA polymerase activity"/>
    <property type="evidence" value="ECO:0007669"/>
    <property type="project" value="UniProtKB-KW"/>
</dbReference>
<evidence type="ECO:0000256" key="2">
    <source>
        <dbReference type="ARBA" id="ARBA00022695"/>
    </source>
</evidence>
<evidence type="ECO:0000256" key="5">
    <source>
        <dbReference type="ARBA" id="ARBA00022801"/>
    </source>
</evidence>
<dbReference type="InterPro" id="IPR050951">
    <property type="entry name" value="Retrovirus_Pol_polyprotein"/>
</dbReference>
<dbReference type="GO" id="GO:0004519">
    <property type="term" value="F:endonuclease activity"/>
    <property type="evidence" value="ECO:0007669"/>
    <property type="project" value="UniProtKB-KW"/>
</dbReference>
<evidence type="ECO:0000256" key="6">
    <source>
        <dbReference type="ARBA" id="ARBA00022918"/>
    </source>
</evidence>
<dbReference type="Gene3D" id="3.10.10.10">
    <property type="entry name" value="HIV Type 1 Reverse Transcriptase, subunit A, domain 1"/>
    <property type="match status" value="1"/>
</dbReference>
<dbReference type="InterPro" id="IPR043502">
    <property type="entry name" value="DNA/RNA_pol_sf"/>
</dbReference>
<evidence type="ECO:0000313" key="8">
    <source>
        <dbReference type="EMBL" id="KAL0456553.1"/>
    </source>
</evidence>
<organism evidence="8">
    <name type="scientific">Sesamum latifolium</name>
    <dbReference type="NCBI Taxonomy" id="2727402"/>
    <lineage>
        <taxon>Eukaryota</taxon>
        <taxon>Viridiplantae</taxon>
        <taxon>Streptophyta</taxon>
        <taxon>Embryophyta</taxon>
        <taxon>Tracheophyta</taxon>
        <taxon>Spermatophyta</taxon>
        <taxon>Magnoliopsida</taxon>
        <taxon>eudicotyledons</taxon>
        <taxon>Gunneridae</taxon>
        <taxon>Pentapetalae</taxon>
        <taxon>asterids</taxon>
        <taxon>lamiids</taxon>
        <taxon>Lamiales</taxon>
        <taxon>Pedaliaceae</taxon>
        <taxon>Sesamum</taxon>
    </lineage>
</organism>
<dbReference type="InterPro" id="IPR000477">
    <property type="entry name" value="RT_dom"/>
</dbReference>
<gene>
    <name evidence="8" type="ORF">Slati_0994500</name>
</gene>
<comment type="caution">
    <text evidence="8">The sequence shown here is derived from an EMBL/GenBank/DDBJ whole genome shotgun (WGS) entry which is preliminary data.</text>
</comment>
<keyword evidence="4" id="KW-0255">Endonuclease</keyword>
<dbReference type="PROSITE" id="PS50878">
    <property type="entry name" value="RT_POL"/>
    <property type="match status" value="1"/>
</dbReference>
<dbReference type="CDD" id="cd09274">
    <property type="entry name" value="RNase_HI_RT_Ty3"/>
    <property type="match status" value="1"/>
</dbReference>
<dbReference type="GO" id="GO:0003676">
    <property type="term" value="F:nucleic acid binding"/>
    <property type="evidence" value="ECO:0007669"/>
    <property type="project" value="InterPro"/>
</dbReference>
<evidence type="ECO:0000259" key="7">
    <source>
        <dbReference type="PROSITE" id="PS50878"/>
    </source>
</evidence>
<evidence type="ECO:0000256" key="4">
    <source>
        <dbReference type="ARBA" id="ARBA00022759"/>
    </source>
</evidence>
<dbReference type="InterPro" id="IPR043128">
    <property type="entry name" value="Rev_trsase/Diguanyl_cyclase"/>
</dbReference>
<dbReference type="Pfam" id="PF17917">
    <property type="entry name" value="RT_RNaseH"/>
    <property type="match status" value="1"/>
</dbReference>
<dbReference type="Gene3D" id="3.30.70.270">
    <property type="match status" value="2"/>
</dbReference>
<evidence type="ECO:0000256" key="3">
    <source>
        <dbReference type="ARBA" id="ARBA00022722"/>
    </source>
</evidence>
<keyword evidence="3" id="KW-0540">Nuclease</keyword>
<dbReference type="SUPFAM" id="SSF56672">
    <property type="entry name" value="DNA/RNA polymerases"/>
    <property type="match status" value="1"/>
</dbReference>
<evidence type="ECO:0000256" key="1">
    <source>
        <dbReference type="ARBA" id="ARBA00022679"/>
    </source>
</evidence>
<dbReference type="EMBL" id="JACGWN010000003">
    <property type="protein sequence ID" value="KAL0456553.1"/>
    <property type="molecule type" value="Genomic_DNA"/>
</dbReference>
<proteinExistence type="predicted"/>
<dbReference type="CDD" id="cd01647">
    <property type="entry name" value="RT_LTR"/>
    <property type="match status" value="1"/>
</dbReference>
<dbReference type="Pfam" id="PF17921">
    <property type="entry name" value="Integrase_H2C2"/>
    <property type="match status" value="1"/>
</dbReference>